<evidence type="ECO:0000313" key="1">
    <source>
        <dbReference type="EMBL" id="QFQ90544.1"/>
    </source>
</evidence>
<dbReference type="EMBL" id="CP045068">
    <property type="protein sequence ID" value="QFQ90544.1"/>
    <property type="molecule type" value="Genomic_DNA"/>
</dbReference>
<dbReference type="Gene3D" id="3.40.50.1000">
    <property type="entry name" value="HAD superfamily/HAD-like"/>
    <property type="match status" value="1"/>
</dbReference>
<gene>
    <name evidence="1" type="ORF">LM010_03455</name>
</gene>
<dbReference type="InterPro" id="IPR006379">
    <property type="entry name" value="HAD-SF_hydro_IIB"/>
</dbReference>
<dbReference type="GO" id="GO:0000287">
    <property type="term" value="F:magnesium ion binding"/>
    <property type="evidence" value="ECO:0007669"/>
    <property type="project" value="TreeGrafter"/>
</dbReference>
<keyword evidence="1" id="KW-0378">Hydrolase</keyword>
<dbReference type="SFLD" id="SFLDG01140">
    <property type="entry name" value="C2.B:_Phosphomannomutase_and_P"/>
    <property type="match status" value="1"/>
</dbReference>
<dbReference type="InterPro" id="IPR000150">
    <property type="entry name" value="Cof"/>
</dbReference>
<dbReference type="Gene3D" id="3.30.1240.10">
    <property type="match status" value="1"/>
</dbReference>
<dbReference type="InterPro" id="IPR036412">
    <property type="entry name" value="HAD-like_sf"/>
</dbReference>
<dbReference type="CDD" id="cd07518">
    <property type="entry name" value="HAD_YbiV-Like"/>
    <property type="match status" value="1"/>
</dbReference>
<dbReference type="NCBIfam" id="TIGR01484">
    <property type="entry name" value="HAD-SF-IIB"/>
    <property type="match status" value="1"/>
</dbReference>
<dbReference type="SFLD" id="SFLDS00003">
    <property type="entry name" value="Haloacid_Dehalogenase"/>
    <property type="match status" value="1"/>
</dbReference>
<proteinExistence type="predicted"/>
<dbReference type="NCBIfam" id="TIGR00099">
    <property type="entry name" value="Cof-subfamily"/>
    <property type="match status" value="1"/>
</dbReference>
<dbReference type="AlphaFoldDB" id="A0A5P8JP52"/>
<reference evidence="1 2" key="1">
    <citation type="submission" date="2019-10" db="EMBL/GenBank/DDBJ databases">
        <title>Genome sequencing of Lactobacillus manihotivorans.</title>
        <authorList>
            <person name="Kim K."/>
        </authorList>
    </citation>
    <scope>NUCLEOTIDE SEQUENCE [LARGE SCALE GENOMIC DNA]</scope>
    <source>
        <strain evidence="1 2">LM010</strain>
    </source>
</reference>
<dbReference type="GO" id="GO:0016791">
    <property type="term" value="F:phosphatase activity"/>
    <property type="evidence" value="ECO:0007669"/>
    <property type="project" value="UniProtKB-ARBA"/>
</dbReference>
<dbReference type="RefSeq" id="WP_054714549.1">
    <property type="nucleotide sequence ID" value="NZ_CP045068.1"/>
</dbReference>
<dbReference type="PANTHER" id="PTHR10000:SF53">
    <property type="entry name" value="5-AMINO-6-(5-PHOSPHO-D-RIBITYLAMINO)URACIL PHOSPHATASE YBJI-RELATED"/>
    <property type="match status" value="1"/>
</dbReference>
<name>A0A5P8JP52_9LACO</name>
<dbReference type="Proteomes" id="UP000388452">
    <property type="component" value="Chromosome"/>
</dbReference>
<protein>
    <submittedName>
        <fullName evidence="1">Cof-type HAD-IIB family hydrolase</fullName>
    </submittedName>
</protein>
<evidence type="ECO:0000313" key="2">
    <source>
        <dbReference type="Proteomes" id="UP000388452"/>
    </source>
</evidence>
<dbReference type="GO" id="GO:0005829">
    <property type="term" value="C:cytosol"/>
    <property type="evidence" value="ECO:0007669"/>
    <property type="project" value="TreeGrafter"/>
</dbReference>
<dbReference type="PANTHER" id="PTHR10000">
    <property type="entry name" value="PHOSPHOSERINE PHOSPHATASE"/>
    <property type="match status" value="1"/>
</dbReference>
<dbReference type="InterPro" id="IPR023214">
    <property type="entry name" value="HAD_sf"/>
</dbReference>
<sequence length="263" mass="29130">MIKLVAVDMDGTFLRADQSYDEARFAQLFAEMTKRKMHFVVASGNQYFHLKASFPDYPDLIYIAENGAYIRDAHQIYQKAVFTQAQLTHMLNVLKDFPTCKVLLSGVNSAYVLADNDQAFIDDRHFYYDQLATVTSFDEVDDEILKIGITCPDDETDQIVEALREPLKGVAEPTSRGHGDIDLIHPGIHKAAALASLGNWLKVDLEDMAAFGDGGNDIEMLKAVGLGVAMQNVTPAVKAIADDETAEDNEGQGVLNYLEHLLK</sequence>
<organism evidence="1 2">
    <name type="scientific">Lacticaseibacillus manihotivorans</name>
    <dbReference type="NCBI Taxonomy" id="88233"/>
    <lineage>
        <taxon>Bacteria</taxon>
        <taxon>Bacillati</taxon>
        <taxon>Bacillota</taxon>
        <taxon>Bacilli</taxon>
        <taxon>Lactobacillales</taxon>
        <taxon>Lactobacillaceae</taxon>
        <taxon>Lacticaseibacillus</taxon>
    </lineage>
</organism>
<accession>A0A5P8JP52</accession>
<dbReference type="Pfam" id="PF08282">
    <property type="entry name" value="Hydrolase_3"/>
    <property type="match status" value="1"/>
</dbReference>
<dbReference type="SUPFAM" id="SSF56784">
    <property type="entry name" value="HAD-like"/>
    <property type="match status" value="1"/>
</dbReference>